<reference evidence="4 5" key="1">
    <citation type="submission" date="2016-01" db="EMBL/GenBank/DDBJ databases">
        <authorList>
            <person name="Oliw E.H."/>
        </authorList>
    </citation>
    <scope>NUCLEOTIDE SEQUENCE [LARGE SCALE GENOMIC DNA]</scope>
    <source>
        <strain evidence="4 5">DY10</strain>
    </source>
</reference>
<dbReference type="InterPro" id="IPR028098">
    <property type="entry name" value="Glyco_trans_4-like_N"/>
</dbReference>
<accession>A0A1P9WYR0</accession>
<keyword evidence="5" id="KW-1185">Reference proteome</keyword>
<sequence>MPTLFIDAERLRDRNSGLGQVCLHLGHELVRQRPNGRDGEPWHITFLVPKGETGVFGNEVAYLEASWLRKVWIPGQFDVWHCLHQDSDYLPRPGQGKLILTIHDLNFLARTDYPEAKKARKRTALQRKVDRASVLTTISDYTASDVRTHLTIPPNVPLHVIPNGVAIDPTQTPVSPPALPLFDSFALSPFFLFLGVIHPKKNVHTLLPLLEAFPDYRLVLAGPDGHAYAQHIREQAQNLGIADRLLMPGVVNEATKSWLYANCDAFLFPSLSEGFGLPVAEAMTFGKPVFVSRLTSLPEVGGKEAYYFDNFEPEHMAQTVYDGVQDFSLNPLRQQRMQKRAAGFRWDAVAGQYWELYRF</sequence>
<dbReference type="Gene3D" id="3.40.50.2000">
    <property type="entry name" value="Glycogen Phosphorylase B"/>
    <property type="match status" value="2"/>
</dbReference>
<name>A0A1P9WYR0_9BACT</name>
<dbReference type="SUPFAM" id="SSF53756">
    <property type="entry name" value="UDP-Glycosyltransferase/glycogen phosphorylase"/>
    <property type="match status" value="1"/>
</dbReference>
<protein>
    <submittedName>
        <fullName evidence="4">Glycosyl transferase family 1</fullName>
    </submittedName>
</protein>
<dbReference type="Pfam" id="PF00534">
    <property type="entry name" value="Glycos_transf_1"/>
    <property type="match status" value="1"/>
</dbReference>
<dbReference type="GO" id="GO:0009103">
    <property type="term" value="P:lipopolysaccharide biosynthetic process"/>
    <property type="evidence" value="ECO:0007669"/>
    <property type="project" value="TreeGrafter"/>
</dbReference>
<evidence type="ECO:0000259" key="2">
    <source>
        <dbReference type="Pfam" id="PF00534"/>
    </source>
</evidence>
<keyword evidence="1 4" id="KW-0808">Transferase</keyword>
<organism evidence="4 5">
    <name type="scientific">Spirosoma montaniterrae</name>
    <dbReference type="NCBI Taxonomy" id="1178516"/>
    <lineage>
        <taxon>Bacteria</taxon>
        <taxon>Pseudomonadati</taxon>
        <taxon>Bacteroidota</taxon>
        <taxon>Cytophagia</taxon>
        <taxon>Cytophagales</taxon>
        <taxon>Cytophagaceae</taxon>
        <taxon>Spirosoma</taxon>
    </lineage>
</organism>
<evidence type="ECO:0000313" key="4">
    <source>
        <dbReference type="EMBL" id="AQG80517.1"/>
    </source>
</evidence>
<evidence type="ECO:0000313" key="5">
    <source>
        <dbReference type="Proteomes" id="UP000187941"/>
    </source>
</evidence>
<evidence type="ECO:0000259" key="3">
    <source>
        <dbReference type="Pfam" id="PF13439"/>
    </source>
</evidence>
<feature type="domain" description="Glycosyltransferase subfamily 4-like N-terminal" evidence="3">
    <location>
        <begin position="61"/>
        <end position="167"/>
    </location>
</feature>
<dbReference type="CDD" id="cd03809">
    <property type="entry name" value="GT4_MtfB-like"/>
    <property type="match status" value="1"/>
</dbReference>
<dbReference type="AlphaFoldDB" id="A0A1P9WYR0"/>
<dbReference type="PANTHER" id="PTHR46401">
    <property type="entry name" value="GLYCOSYLTRANSFERASE WBBK-RELATED"/>
    <property type="match status" value="1"/>
</dbReference>
<dbReference type="RefSeq" id="WP_077131943.1">
    <property type="nucleotide sequence ID" value="NZ_CP014263.1"/>
</dbReference>
<dbReference type="PANTHER" id="PTHR46401:SF2">
    <property type="entry name" value="GLYCOSYLTRANSFERASE WBBK-RELATED"/>
    <property type="match status" value="1"/>
</dbReference>
<dbReference type="Pfam" id="PF13439">
    <property type="entry name" value="Glyco_transf_4"/>
    <property type="match status" value="1"/>
</dbReference>
<dbReference type="STRING" id="1178516.AWR27_15010"/>
<feature type="domain" description="Glycosyl transferase family 1" evidence="2">
    <location>
        <begin position="189"/>
        <end position="340"/>
    </location>
</feature>
<dbReference type="InterPro" id="IPR001296">
    <property type="entry name" value="Glyco_trans_1"/>
</dbReference>
<gene>
    <name evidence="4" type="ORF">AWR27_15010</name>
</gene>
<dbReference type="EMBL" id="CP014263">
    <property type="protein sequence ID" value="AQG80517.1"/>
    <property type="molecule type" value="Genomic_DNA"/>
</dbReference>
<evidence type="ECO:0000256" key="1">
    <source>
        <dbReference type="ARBA" id="ARBA00022679"/>
    </source>
</evidence>
<dbReference type="GO" id="GO:0016757">
    <property type="term" value="F:glycosyltransferase activity"/>
    <property type="evidence" value="ECO:0007669"/>
    <property type="project" value="InterPro"/>
</dbReference>
<dbReference type="OrthoDB" id="9801609at2"/>
<dbReference type="KEGG" id="smon:AWR27_15010"/>
<proteinExistence type="predicted"/>
<dbReference type="Proteomes" id="UP000187941">
    <property type="component" value="Chromosome"/>
</dbReference>